<dbReference type="AlphaFoldDB" id="A0A5D4UNH6"/>
<keyword evidence="1" id="KW-1133">Transmembrane helix</keyword>
<keyword evidence="1" id="KW-0812">Transmembrane</keyword>
<dbReference type="EMBL" id="VTEZ01000001">
    <property type="protein sequence ID" value="TYS88720.1"/>
    <property type="molecule type" value="Genomic_DNA"/>
</dbReference>
<feature type="transmembrane region" description="Helical" evidence="1">
    <location>
        <begin position="218"/>
        <end position="236"/>
    </location>
</feature>
<feature type="transmembrane region" description="Helical" evidence="1">
    <location>
        <begin position="42"/>
        <end position="63"/>
    </location>
</feature>
<name>A0A5D4UNH6_9BACI</name>
<feature type="transmembrane region" description="Helical" evidence="1">
    <location>
        <begin position="70"/>
        <end position="85"/>
    </location>
</feature>
<keyword evidence="1" id="KW-0472">Membrane</keyword>
<feature type="transmembrane region" description="Helical" evidence="1">
    <location>
        <begin position="97"/>
        <end position="119"/>
    </location>
</feature>
<feature type="transmembrane region" description="Helical" evidence="1">
    <location>
        <begin position="12"/>
        <end position="30"/>
    </location>
</feature>
<dbReference type="OrthoDB" id="875405at2"/>
<evidence type="ECO:0000313" key="2">
    <source>
        <dbReference type="EMBL" id="TYS88720.1"/>
    </source>
</evidence>
<reference evidence="2 3" key="1">
    <citation type="submission" date="2019-08" db="EMBL/GenBank/DDBJ databases">
        <title>Bacillus genomes from the desert of Cuatro Cienegas, Coahuila.</title>
        <authorList>
            <person name="Olmedo-Alvarez G."/>
        </authorList>
    </citation>
    <scope>NUCLEOTIDE SEQUENCE [LARGE SCALE GENOMIC DNA]</scope>
    <source>
        <strain evidence="2 3">CH87b_3T</strain>
    </source>
</reference>
<protein>
    <recommendedName>
        <fullName evidence="4">Beta-carotene 15,15'-monooxygenase</fullName>
    </recommendedName>
</protein>
<feature type="transmembrane region" description="Helical" evidence="1">
    <location>
        <begin position="191"/>
        <end position="212"/>
    </location>
</feature>
<dbReference type="RefSeq" id="WP_148968013.1">
    <property type="nucleotide sequence ID" value="NZ_JBNIKW010000001.1"/>
</dbReference>
<dbReference type="Proteomes" id="UP000324269">
    <property type="component" value="Unassembled WGS sequence"/>
</dbReference>
<gene>
    <name evidence="2" type="ORF">FZC85_04755</name>
</gene>
<evidence type="ECO:0008006" key="4">
    <source>
        <dbReference type="Google" id="ProtNLM"/>
    </source>
</evidence>
<evidence type="ECO:0000256" key="1">
    <source>
        <dbReference type="SAM" id="Phobius"/>
    </source>
</evidence>
<sequence length="340" mass="38648">MVLRKTKLAKWAIALLGVVLLSNLLLYQPIVQRFLSIELERGVVIGSLLDLMIVFPALAYAAFKLSKKHVVGLMVFGLVLARFIIPEELFEPFTILLYSGIGLEVLFLAAELGLIFLAIRKYPEIRSAMRSSGVGPIFSFLPAVEKKATRHILIRILSSEVLMAYYALLCWRRKPPVHAGVVTMHHKTSAVAMNIMLIHAVVIETIGIHWWLHSKLPILSFILLILNVYTVLLFIAEIQITRLHPLEVKTGQLYVTQGLMQRIGLPLNQIEKIEWGREPGKEALVFMQKDFEEIQPQVVLFLKEPVEATMFMGRKQKVSEIALRVDEPERLKELLEVRNS</sequence>
<organism evidence="2 3">
    <name type="scientific">Rossellomorea aquimaris</name>
    <dbReference type="NCBI Taxonomy" id="189382"/>
    <lineage>
        <taxon>Bacteria</taxon>
        <taxon>Bacillati</taxon>
        <taxon>Bacillota</taxon>
        <taxon>Bacilli</taxon>
        <taxon>Bacillales</taxon>
        <taxon>Bacillaceae</taxon>
        <taxon>Rossellomorea</taxon>
    </lineage>
</organism>
<proteinExistence type="predicted"/>
<evidence type="ECO:0000313" key="3">
    <source>
        <dbReference type="Proteomes" id="UP000324269"/>
    </source>
</evidence>
<accession>A0A5D4UNH6</accession>
<comment type="caution">
    <text evidence="2">The sequence shown here is derived from an EMBL/GenBank/DDBJ whole genome shotgun (WGS) entry which is preliminary data.</text>
</comment>